<dbReference type="AlphaFoldDB" id="A0A368FIL4"/>
<organism evidence="1 2">
    <name type="scientific">Ancylostoma caninum</name>
    <name type="common">Dog hookworm</name>
    <dbReference type="NCBI Taxonomy" id="29170"/>
    <lineage>
        <taxon>Eukaryota</taxon>
        <taxon>Metazoa</taxon>
        <taxon>Ecdysozoa</taxon>
        <taxon>Nematoda</taxon>
        <taxon>Chromadorea</taxon>
        <taxon>Rhabditida</taxon>
        <taxon>Rhabditina</taxon>
        <taxon>Rhabditomorpha</taxon>
        <taxon>Strongyloidea</taxon>
        <taxon>Ancylostomatidae</taxon>
        <taxon>Ancylostomatinae</taxon>
        <taxon>Ancylostoma</taxon>
    </lineage>
</organism>
<sequence>MAYSVSMNFACTYQMCSKKYYQLCLYKNNAFTENNQGKLYNPANSLSDVCADCGVPACQNALCTNAFTPGKLFPPTEKRFWIW</sequence>
<dbReference type="Proteomes" id="UP000252519">
    <property type="component" value="Unassembled WGS sequence"/>
</dbReference>
<name>A0A368FIL4_ANCCA</name>
<protein>
    <submittedName>
        <fullName evidence="1">Uncharacterized protein</fullName>
    </submittedName>
</protein>
<comment type="caution">
    <text evidence="1">The sequence shown here is derived from an EMBL/GenBank/DDBJ whole genome shotgun (WGS) entry which is preliminary data.</text>
</comment>
<accession>A0A368FIL4</accession>
<gene>
    <name evidence="1" type="ORF">ANCCAN_23571</name>
</gene>
<keyword evidence="2" id="KW-1185">Reference proteome</keyword>
<dbReference type="OrthoDB" id="5898943at2759"/>
<reference evidence="1 2" key="1">
    <citation type="submission" date="2014-10" db="EMBL/GenBank/DDBJ databases">
        <title>Draft genome of the hookworm Ancylostoma caninum.</title>
        <authorList>
            <person name="Mitreva M."/>
        </authorList>
    </citation>
    <scope>NUCLEOTIDE SEQUENCE [LARGE SCALE GENOMIC DNA]</scope>
    <source>
        <strain evidence="1 2">Baltimore</strain>
    </source>
</reference>
<evidence type="ECO:0000313" key="2">
    <source>
        <dbReference type="Proteomes" id="UP000252519"/>
    </source>
</evidence>
<dbReference type="EMBL" id="JOJR01001501">
    <property type="protein sequence ID" value="RCN30655.1"/>
    <property type="molecule type" value="Genomic_DNA"/>
</dbReference>
<proteinExistence type="predicted"/>
<evidence type="ECO:0000313" key="1">
    <source>
        <dbReference type="EMBL" id="RCN30655.1"/>
    </source>
</evidence>